<reference evidence="5" key="1">
    <citation type="submission" date="2020-11" db="EMBL/GenBank/DDBJ databases">
        <authorList>
            <consortium name="DOE Joint Genome Institute"/>
            <person name="Ahrendt S."/>
            <person name="Riley R."/>
            <person name="Andreopoulos W."/>
            <person name="Labutti K."/>
            <person name="Pangilinan J."/>
            <person name="Ruiz-Duenas F.J."/>
            <person name="Barrasa J.M."/>
            <person name="Sanchez-Garcia M."/>
            <person name="Camarero S."/>
            <person name="Miyauchi S."/>
            <person name="Serrano A."/>
            <person name="Linde D."/>
            <person name="Babiker R."/>
            <person name="Drula E."/>
            <person name="Ayuso-Fernandez I."/>
            <person name="Pacheco R."/>
            <person name="Padilla G."/>
            <person name="Ferreira P."/>
            <person name="Barriuso J."/>
            <person name="Kellner H."/>
            <person name="Castanera R."/>
            <person name="Alfaro M."/>
            <person name="Ramirez L."/>
            <person name="Pisabarro A.G."/>
            <person name="Kuo A."/>
            <person name="Tritt A."/>
            <person name="Lipzen A."/>
            <person name="He G."/>
            <person name="Yan M."/>
            <person name="Ng V."/>
            <person name="Cullen D."/>
            <person name="Martin F."/>
            <person name="Rosso M.-N."/>
            <person name="Henrissat B."/>
            <person name="Hibbett D."/>
            <person name="Martinez A.T."/>
            <person name="Grigoriev I.V."/>
        </authorList>
    </citation>
    <scope>NUCLEOTIDE SEQUENCE</scope>
    <source>
        <strain evidence="5">CIRM-BRFM 674</strain>
    </source>
</reference>
<protein>
    <submittedName>
        <fullName evidence="5">Uncharacterized protein</fullName>
    </submittedName>
</protein>
<keyword evidence="4" id="KW-0812">Transmembrane</keyword>
<evidence type="ECO:0000313" key="6">
    <source>
        <dbReference type="Proteomes" id="UP000807469"/>
    </source>
</evidence>
<dbReference type="Proteomes" id="UP000807469">
    <property type="component" value="Unassembled WGS sequence"/>
</dbReference>
<comment type="subcellular location">
    <subcellularLocation>
        <location evidence="1">Mitochondrion membrane</location>
    </subcellularLocation>
</comment>
<dbReference type="PANTHER" id="PTHR28074">
    <property type="entry name" value="ATP SYNTHASE SUBUNIT K, MITOCHONDRIAL"/>
    <property type="match status" value="1"/>
</dbReference>
<evidence type="ECO:0000256" key="1">
    <source>
        <dbReference type="ARBA" id="ARBA00004325"/>
    </source>
</evidence>
<feature type="non-terminal residue" evidence="5">
    <location>
        <position position="1"/>
    </location>
</feature>
<keyword evidence="3 4" id="KW-0472">Membrane</keyword>
<dbReference type="PANTHER" id="PTHR28074:SF1">
    <property type="entry name" value="ATP SYNTHASE SUBUNIT K, MITOCHONDRIAL"/>
    <property type="match status" value="1"/>
</dbReference>
<evidence type="ECO:0000256" key="4">
    <source>
        <dbReference type="SAM" id="Phobius"/>
    </source>
</evidence>
<sequence length="81" mass="8563">QILGRTVKNEYLALGVFTTAFGGAYLATRGGSKAQTKPTTVQQAKESVPVNAGSSCDSYYLCVSSILEFIKEAEKEGSASH</sequence>
<dbReference type="EMBL" id="MU155131">
    <property type="protein sequence ID" value="KAF9486224.1"/>
    <property type="molecule type" value="Genomic_DNA"/>
</dbReference>
<dbReference type="AlphaFoldDB" id="A0A9P5ZGY6"/>
<dbReference type="GO" id="GO:0031966">
    <property type="term" value="C:mitochondrial membrane"/>
    <property type="evidence" value="ECO:0007669"/>
    <property type="project" value="UniProtKB-SubCell"/>
</dbReference>
<organism evidence="5 6">
    <name type="scientific">Pholiota conissans</name>
    <dbReference type="NCBI Taxonomy" id="109636"/>
    <lineage>
        <taxon>Eukaryota</taxon>
        <taxon>Fungi</taxon>
        <taxon>Dikarya</taxon>
        <taxon>Basidiomycota</taxon>
        <taxon>Agaricomycotina</taxon>
        <taxon>Agaricomycetes</taxon>
        <taxon>Agaricomycetidae</taxon>
        <taxon>Agaricales</taxon>
        <taxon>Agaricineae</taxon>
        <taxon>Strophariaceae</taxon>
        <taxon>Pholiota</taxon>
    </lineage>
</organism>
<dbReference type="OrthoDB" id="2094445at2759"/>
<gene>
    <name evidence="5" type="ORF">BDN70DRAFT_794440</name>
</gene>
<evidence type="ECO:0000313" key="5">
    <source>
        <dbReference type="EMBL" id="KAF9486224.1"/>
    </source>
</evidence>
<evidence type="ECO:0000256" key="2">
    <source>
        <dbReference type="ARBA" id="ARBA00023128"/>
    </source>
</evidence>
<dbReference type="Pfam" id="PF11022">
    <property type="entry name" value="ATP19"/>
    <property type="match status" value="1"/>
</dbReference>
<comment type="caution">
    <text evidence="5">The sequence shown here is derived from an EMBL/GenBank/DDBJ whole genome shotgun (WGS) entry which is preliminary data.</text>
</comment>
<accession>A0A9P5ZGY6</accession>
<dbReference type="InterPro" id="IPR021278">
    <property type="entry name" value="ATP19"/>
</dbReference>
<dbReference type="GO" id="GO:0015986">
    <property type="term" value="P:proton motive force-driven ATP synthesis"/>
    <property type="evidence" value="ECO:0007669"/>
    <property type="project" value="TreeGrafter"/>
</dbReference>
<proteinExistence type="predicted"/>
<keyword evidence="6" id="KW-1185">Reference proteome</keyword>
<keyword evidence="2" id="KW-0496">Mitochondrion</keyword>
<feature type="transmembrane region" description="Helical" evidence="4">
    <location>
        <begin position="12"/>
        <end position="28"/>
    </location>
</feature>
<evidence type="ECO:0000256" key="3">
    <source>
        <dbReference type="ARBA" id="ARBA00023136"/>
    </source>
</evidence>
<name>A0A9P5ZGY6_9AGAR</name>
<keyword evidence="4" id="KW-1133">Transmembrane helix</keyword>